<keyword evidence="2" id="KW-0808">Transferase</keyword>
<comment type="caution">
    <text evidence="2">The sequence shown here is derived from an EMBL/GenBank/DDBJ whole genome shotgun (WGS) entry which is preliminary data.</text>
</comment>
<dbReference type="AlphaFoldDB" id="A0A841C5X6"/>
<name>A0A841C5X6_9LACT</name>
<dbReference type="Proteomes" id="UP000562464">
    <property type="component" value="Unassembled WGS sequence"/>
</dbReference>
<dbReference type="InterPro" id="IPR001173">
    <property type="entry name" value="Glyco_trans_2-like"/>
</dbReference>
<dbReference type="Pfam" id="PF00535">
    <property type="entry name" value="Glycos_transf_2"/>
    <property type="match status" value="1"/>
</dbReference>
<dbReference type="CDD" id="cd04179">
    <property type="entry name" value="DPM_DPG-synthase_like"/>
    <property type="match status" value="1"/>
</dbReference>
<evidence type="ECO:0000313" key="2">
    <source>
        <dbReference type="EMBL" id="MBB5887677.1"/>
    </source>
</evidence>
<evidence type="ECO:0000313" key="3">
    <source>
        <dbReference type="Proteomes" id="UP000562464"/>
    </source>
</evidence>
<organism evidence="2 3">
    <name type="scientific">Lactovum miscens</name>
    <dbReference type="NCBI Taxonomy" id="190387"/>
    <lineage>
        <taxon>Bacteria</taxon>
        <taxon>Bacillati</taxon>
        <taxon>Bacillota</taxon>
        <taxon>Bacilli</taxon>
        <taxon>Lactobacillales</taxon>
        <taxon>Streptococcaceae</taxon>
        <taxon>Lactovum</taxon>
    </lineage>
</organism>
<dbReference type="PANTHER" id="PTHR48090">
    <property type="entry name" value="UNDECAPRENYL-PHOSPHATE 4-DEOXY-4-FORMAMIDO-L-ARABINOSE TRANSFERASE-RELATED"/>
    <property type="match status" value="1"/>
</dbReference>
<gene>
    <name evidence="2" type="ORF">HNQ37_000549</name>
</gene>
<dbReference type="SUPFAM" id="SSF53448">
    <property type="entry name" value="Nucleotide-diphospho-sugar transferases"/>
    <property type="match status" value="1"/>
</dbReference>
<dbReference type="InterPro" id="IPR050256">
    <property type="entry name" value="Glycosyltransferase_2"/>
</dbReference>
<sequence>MKNEKILLIIPAYNEEESIVNTIESIEQFKRSVKLPFQLDYVVVNDGSTDLTPLLVLSKGVKLIDLRINLGLTGGFMAGMKYAYRQGYDSVIQFDADGQHLPDYIPAMVKEADSGANVVIGSRFVTEKKPNSLRMLGSVLISFAIKITTGKTINDPTSGLRLFDRKAIQFYVKNYNMTPEPETVSYLIKKGFITKEVQVKMQDRLVGESYLNLKRSIQYMIRVVISILILQPFRK</sequence>
<dbReference type="EMBL" id="JACHHV010000006">
    <property type="protein sequence ID" value="MBB5887677.1"/>
    <property type="molecule type" value="Genomic_DNA"/>
</dbReference>
<feature type="domain" description="Glycosyltransferase 2-like" evidence="1">
    <location>
        <begin position="8"/>
        <end position="168"/>
    </location>
</feature>
<dbReference type="InterPro" id="IPR029044">
    <property type="entry name" value="Nucleotide-diphossugar_trans"/>
</dbReference>
<keyword evidence="3" id="KW-1185">Reference proteome</keyword>
<evidence type="ECO:0000259" key="1">
    <source>
        <dbReference type="Pfam" id="PF00535"/>
    </source>
</evidence>
<reference evidence="2 3" key="1">
    <citation type="submission" date="2020-08" db="EMBL/GenBank/DDBJ databases">
        <title>Genomic Encyclopedia of Type Strains, Phase IV (KMG-IV): sequencing the most valuable type-strain genomes for metagenomic binning, comparative biology and taxonomic classification.</title>
        <authorList>
            <person name="Goeker M."/>
        </authorList>
    </citation>
    <scope>NUCLEOTIDE SEQUENCE [LARGE SCALE GENOMIC DNA]</scope>
    <source>
        <strain evidence="2 3">DSM 14925</strain>
    </source>
</reference>
<dbReference type="RefSeq" id="WP_183539068.1">
    <property type="nucleotide sequence ID" value="NZ_JACHHV010000006.1"/>
</dbReference>
<dbReference type="GO" id="GO:0016740">
    <property type="term" value="F:transferase activity"/>
    <property type="evidence" value="ECO:0007669"/>
    <property type="project" value="UniProtKB-KW"/>
</dbReference>
<protein>
    <submittedName>
        <fullName evidence="2">Glycosyltransferase involved in cell wall biosynthesis</fullName>
    </submittedName>
</protein>
<accession>A0A841C5X6</accession>
<proteinExistence type="predicted"/>
<dbReference type="PANTHER" id="PTHR48090:SF7">
    <property type="entry name" value="RFBJ PROTEIN"/>
    <property type="match status" value="1"/>
</dbReference>
<dbReference type="Gene3D" id="3.90.550.10">
    <property type="entry name" value="Spore Coat Polysaccharide Biosynthesis Protein SpsA, Chain A"/>
    <property type="match status" value="1"/>
</dbReference>